<dbReference type="InterPro" id="IPR011704">
    <property type="entry name" value="ATPase_dyneun-rel_AAA"/>
</dbReference>
<dbReference type="InterPro" id="IPR027417">
    <property type="entry name" value="P-loop_NTPase"/>
</dbReference>
<dbReference type="EMBL" id="SLVV01000013">
    <property type="protein sequence ID" value="TCN21083.1"/>
    <property type="molecule type" value="Genomic_DNA"/>
</dbReference>
<comment type="caution">
    <text evidence="2">The sequence shown here is derived from an EMBL/GenBank/DDBJ whole genome shotgun (WGS) entry which is preliminary data.</text>
</comment>
<accession>A0A4R2B486</accession>
<feature type="domain" description="ATPase dynein-related AAA" evidence="1">
    <location>
        <begin position="800"/>
        <end position="883"/>
    </location>
</feature>
<dbReference type="SUPFAM" id="SSF52540">
    <property type="entry name" value="P-loop containing nucleoside triphosphate hydrolases"/>
    <property type="match status" value="1"/>
</dbReference>
<dbReference type="PANTHER" id="PTHR37291">
    <property type="entry name" value="5-METHYLCYTOSINE-SPECIFIC RESTRICTION ENZYME B"/>
    <property type="match status" value="1"/>
</dbReference>
<proteinExistence type="predicted"/>
<dbReference type="PANTHER" id="PTHR37291:SF1">
    <property type="entry name" value="TYPE IV METHYL-DIRECTED RESTRICTION ENZYME ECOKMCRB SUBUNIT"/>
    <property type="match status" value="1"/>
</dbReference>
<protein>
    <submittedName>
        <fullName evidence="2">Dynein-related subfamily AAA family protein</fullName>
    </submittedName>
</protein>
<dbReference type="GO" id="GO:0016887">
    <property type="term" value="F:ATP hydrolysis activity"/>
    <property type="evidence" value="ECO:0007669"/>
    <property type="project" value="InterPro"/>
</dbReference>
<name>A0A4R2B486_9BACI</name>
<keyword evidence="3" id="KW-1185">Reference proteome</keyword>
<sequence length="1027" mass="118542">MNLQDKIDEAYPRYYNYEVDISKEQWKELLLDTSIFNENNLEHMKCLYSFDNHAATCKEVSEELGETPQYYIGLATGLARRIAKKLEIEKLPTRDGSDADVYWYILFYGQEANDRKRGNFEWKLRPALAEALKELYPALEYSKPLIMKKLEDAPTAVWLATAILAYETFNRSDRPTKEMMYFKQSEIQKKAQELCKQNVDSARVSQWCNADHHNHTYNYLRQGEGTTRRLSYHGEFNGLKEEPELNLDNLVQTPFGLRTIKEVKQFIVTNYTAIFNNKGSNEFMNNIKCMSILDYLDTYGGQVYESPEKAEGSKKQHFLDIKAAGGAAVMELDKMAELCEIRFGLKKYGVSKWLNGGNNRARKYLWRQLKFDGYNESPTSLSLFAEIVDEEARFKFSVELNEAKSSKEDYTKHHWLLNKDISDATDKLFYILNGNQSETEMKELGLSTKEIKQKVEDGTYKKIQMARVITRSDIKEEFHNDPGIVRGMLQAVEALMPYYQLALGIDINKEGFTMPRTIDGGNGGEKSMGKSNKNMILYGPPGTGKTYKTVTYAVSIIENKPLEIIQSEDYASVFERYLTYKSEGQIAFTTFHQSYSYEEFIEGIKPVISQQGEDALADIKYEYASGIFKKFCEKAKGIKVQTSSLEIRENPVVWNLLLGGTGQTDLKKDCFQNDYIKIGWANVDEKVTDETEKLNDKERRILLNFQEEMQEGDLVLIQRSNTSIDAIGVITGPYQYDPSYEKYPRTRKVKWIKTNIAEDIYELNKQTKLDRKTVYPLRKMELKKVTSLIEKYTQSHEINVEENKDPYVFIIDEINRGNISKIFGELITLIEPTKRIGEDEAATALLPYTGDEFGVPNNVYILGTMNTADRSIALMDTALRRRFKFIEMMPDENVLKALNIENIEGIDVPKMLKTINERIEYLYDREHTIGHAYFTSLAKDPSVENLAGIFLNAIIPLLQEYFYEDYSKVQLVLGDNAKDNPAYKFILDTDLKIKEVFKGNLDIDLPEKKYLIQTDAFYQSESYKLIY</sequence>
<reference evidence="2 3" key="1">
    <citation type="journal article" date="2015" name="Stand. Genomic Sci.">
        <title>Genomic Encyclopedia of Bacterial and Archaeal Type Strains, Phase III: the genomes of soil and plant-associated and newly described type strains.</title>
        <authorList>
            <person name="Whitman W.B."/>
            <person name="Woyke T."/>
            <person name="Klenk H.P."/>
            <person name="Zhou Y."/>
            <person name="Lilburn T.G."/>
            <person name="Beck B.J."/>
            <person name="De Vos P."/>
            <person name="Vandamme P."/>
            <person name="Eisen J.A."/>
            <person name="Garrity G."/>
            <person name="Hugenholtz P."/>
            <person name="Kyrpides N.C."/>
        </authorList>
    </citation>
    <scope>NUCLEOTIDE SEQUENCE [LARGE SCALE GENOMIC DNA]</scope>
    <source>
        <strain evidence="2 3">CV53</strain>
    </source>
</reference>
<dbReference type="InterPro" id="IPR052934">
    <property type="entry name" value="Methyl-DNA_Rec/Restrict_Enz"/>
</dbReference>
<evidence type="ECO:0000313" key="2">
    <source>
        <dbReference type="EMBL" id="TCN21083.1"/>
    </source>
</evidence>
<dbReference type="Pfam" id="PF07728">
    <property type="entry name" value="AAA_5"/>
    <property type="match status" value="1"/>
</dbReference>
<organism evidence="2 3">
    <name type="scientific">Mesobacillus foraminis</name>
    <dbReference type="NCBI Taxonomy" id="279826"/>
    <lineage>
        <taxon>Bacteria</taxon>
        <taxon>Bacillati</taxon>
        <taxon>Bacillota</taxon>
        <taxon>Bacilli</taxon>
        <taxon>Bacillales</taxon>
        <taxon>Bacillaceae</taxon>
        <taxon>Mesobacillus</taxon>
    </lineage>
</organism>
<evidence type="ECO:0000313" key="3">
    <source>
        <dbReference type="Proteomes" id="UP000295689"/>
    </source>
</evidence>
<evidence type="ECO:0000259" key="1">
    <source>
        <dbReference type="Pfam" id="PF07728"/>
    </source>
</evidence>
<dbReference type="Proteomes" id="UP000295689">
    <property type="component" value="Unassembled WGS sequence"/>
</dbReference>
<dbReference type="Gene3D" id="3.40.50.300">
    <property type="entry name" value="P-loop containing nucleotide triphosphate hydrolases"/>
    <property type="match status" value="1"/>
</dbReference>
<dbReference type="AlphaFoldDB" id="A0A4R2B486"/>
<gene>
    <name evidence="2" type="ORF">EV146_1137</name>
</gene>
<dbReference type="GO" id="GO:0005524">
    <property type="term" value="F:ATP binding"/>
    <property type="evidence" value="ECO:0007669"/>
    <property type="project" value="InterPro"/>
</dbReference>